<proteinExistence type="predicted"/>
<protein>
    <submittedName>
        <fullName evidence="1">Uncharacterized protein</fullName>
    </submittedName>
</protein>
<name>A0A974KJS3_SALET</name>
<dbReference type="RefSeq" id="WP_223365072.1">
    <property type="nucleotide sequence ID" value="NZ_NBPI01000003.1"/>
</dbReference>
<evidence type="ECO:0000313" key="1">
    <source>
        <dbReference type="EMBL" id="OSD73137.1"/>
    </source>
</evidence>
<evidence type="ECO:0000313" key="2">
    <source>
        <dbReference type="Proteomes" id="UP000868515"/>
    </source>
</evidence>
<gene>
    <name evidence="1" type="ORF">R537_06000</name>
</gene>
<dbReference type="Proteomes" id="UP000868515">
    <property type="component" value="Unassembled WGS sequence"/>
</dbReference>
<reference evidence="1 2" key="1">
    <citation type="submission" date="2017-03" db="EMBL/GenBank/DDBJ databases">
        <title>Salmonella serotype comparative study.</title>
        <authorList>
            <person name="Liao J."/>
        </authorList>
    </citation>
    <scope>NUCLEOTIDE SEQUENCE [LARGE SCALE GENOMIC DNA]</scope>
    <source>
        <strain evidence="1 2">NY_FSL S10-1448</strain>
    </source>
</reference>
<accession>A0A974KJS3</accession>
<sequence length="213" mass="24422">MNKVKKSDEKFYISRIAKITPSEVALAMMGFDCLDDDAALTKTQRKVFDKLKVAIKRNLQVVESKPSYSGTYDSYKVLCAAFKLQDETTPKEVRDEINKAIITMMQKEEKWDDILKNMGGDELCQAAKRLRNNKRGLHKRDDEEQNDLKLIGLLVRLLQEHGKANYRGNITSIHRDLLKLCKDKKISTDGVKKSTFFNKIRDANFIVDSDTSV</sequence>
<organism evidence="1 2">
    <name type="scientific">Salmonella enterica subsp. enterica serovar Rough O:d:1,7</name>
    <dbReference type="NCBI Taxonomy" id="1974323"/>
    <lineage>
        <taxon>Bacteria</taxon>
        <taxon>Pseudomonadati</taxon>
        <taxon>Pseudomonadota</taxon>
        <taxon>Gammaproteobacteria</taxon>
        <taxon>Enterobacterales</taxon>
        <taxon>Enterobacteriaceae</taxon>
        <taxon>Salmonella</taxon>
    </lineage>
</organism>
<dbReference type="EMBL" id="NBPI01000003">
    <property type="protein sequence ID" value="OSD73137.1"/>
    <property type="molecule type" value="Genomic_DNA"/>
</dbReference>
<comment type="caution">
    <text evidence="1">The sequence shown here is derived from an EMBL/GenBank/DDBJ whole genome shotgun (WGS) entry which is preliminary data.</text>
</comment>
<dbReference type="AlphaFoldDB" id="A0A974KJS3"/>